<keyword evidence="1" id="KW-0547">Nucleotide-binding</keyword>
<dbReference type="InterPro" id="IPR058031">
    <property type="entry name" value="AAA_lid_NorR"/>
</dbReference>
<evidence type="ECO:0000256" key="5">
    <source>
        <dbReference type="ARBA" id="ARBA00023163"/>
    </source>
</evidence>
<evidence type="ECO:0000256" key="3">
    <source>
        <dbReference type="ARBA" id="ARBA00023015"/>
    </source>
</evidence>
<feature type="modified residue" description="4-aspartylphosphate" evidence="6">
    <location>
        <position position="54"/>
    </location>
</feature>
<dbReference type="InterPro" id="IPR011006">
    <property type="entry name" value="CheY-like_superfamily"/>
</dbReference>
<dbReference type="Pfam" id="PF02954">
    <property type="entry name" value="HTH_8"/>
    <property type="match status" value="1"/>
</dbReference>
<evidence type="ECO:0000256" key="1">
    <source>
        <dbReference type="ARBA" id="ARBA00022741"/>
    </source>
</evidence>
<keyword evidence="2" id="KW-0067">ATP-binding</keyword>
<dbReference type="Pfam" id="PF00158">
    <property type="entry name" value="Sigma54_activat"/>
    <property type="match status" value="1"/>
</dbReference>
<dbReference type="InterPro" id="IPR001789">
    <property type="entry name" value="Sig_transdc_resp-reg_receiver"/>
</dbReference>
<dbReference type="SUPFAM" id="SSF52172">
    <property type="entry name" value="CheY-like"/>
    <property type="match status" value="1"/>
</dbReference>
<comment type="caution">
    <text evidence="9">The sequence shown here is derived from an EMBL/GenBank/DDBJ whole genome shotgun (WGS) entry which is preliminary data.</text>
</comment>
<evidence type="ECO:0000259" key="8">
    <source>
        <dbReference type="PROSITE" id="PS50110"/>
    </source>
</evidence>
<feature type="domain" description="Response regulatory" evidence="8">
    <location>
        <begin position="4"/>
        <end position="118"/>
    </location>
</feature>
<keyword evidence="5" id="KW-0804">Transcription</keyword>
<dbReference type="EMBL" id="SWDX01000003">
    <property type="protein sequence ID" value="TKC62227.1"/>
    <property type="molecule type" value="Genomic_DNA"/>
</dbReference>
<proteinExistence type="predicted"/>
<dbReference type="SUPFAM" id="SSF46689">
    <property type="entry name" value="Homeodomain-like"/>
    <property type="match status" value="1"/>
</dbReference>
<name>A0A4U1GDV8_9SPHI</name>
<dbReference type="Gene3D" id="3.40.50.300">
    <property type="entry name" value="P-loop containing nucleotide triphosphate hydrolases"/>
    <property type="match status" value="1"/>
</dbReference>
<organism evidence="9 10">
    <name type="scientific">Pedobacter hiemivivus</name>
    <dbReference type="NCBI Taxonomy" id="2530454"/>
    <lineage>
        <taxon>Bacteria</taxon>
        <taxon>Pseudomonadati</taxon>
        <taxon>Bacteroidota</taxon>
        <taxon>Sphingobacteriia</taxon>
        <taxon>Sphingobacteriales</taxon>
        <taxon>Sphingobacteriaceae</taxon>
        <taxon>Pedobacter</taxon>
    </lineage>
</organism>
<feature type="domain" description="Sigma-54 factor interaction" evidence="7">
    <location>
        <begin position="144"/>
        <end position="372"/>
    </location>
</feature>
<gene>
    <name evidence="9" type="ORF">FBD94_08370</name>
</gene>
<dbReference type="PROSITE" id="PS00688">
    <property type="entry name" value="SIGMA54_INTERACT_3"/>
    <property type="match status" value="1"/>
</dbReference>
<evidence type="ECO:0000256" key="2">
    <source>
        <dbReference type="ARBA" id="ARBA00022840"/>
    </source>
</evidence>
<dbReference type="CDD" id="cd00009">
    <property type="entry name" value="AAA"/>
    <property type="match status" value="1"/>
</dbReference>
<dbReference type="PANTHER" id="PTHR32071:SF117">
    <property type="entry name" value="PTS-DEPENDENT DIHYDROXYACETONE KINASE OPERON REGULATORY PROTEIN-RELATED"/>
    <property type="match status" value="1"/>
</dbReference>
<accession>A0A4U1GDV8</accession>
<dbReference type="InterPro" id="IPR002197">
    <property type="entry name" value="HTH_Fis"/>
</dbReference>
<dbReference type="Proteomes" id="UP000309594">
    <property type="component" value="Unassembled WGS sequence"/>
</dbReference>
<evidence type="ECO:0000313" key="9">
    <source>
        <dbReference type="EMBL" id="TKC62227.1"/>
    </source>
</evidence>
<dbReference type="FunFam" id="3.40.50.300:FF:000006">
    <property type="entry name" value="DNA-binding transcriptional regulator NtrC"/>
    <property type="match status" value="1"/>
</dbReference>
<dbReference type="GO" id="GO:0005524">
    <property type="term" value="F:ATP binding"/>
    <property type="evidence" value="ECO:0007669"/>
    <property type="project" value="UniProtKB-KW"/>
</dbReference>
<keyword evidence="6" id="KW-0597">Phosphoprotein</keyword>
<protein>
    <submittedName>
        <fullName evidence="9">Sigma-54-dependent Fis family transcriptional regulator</fullName>
    </submittedName>
</protein>
<dbReference type="PROSITE" id="PS50110">
    <property type="entry name" value="RESPONSE_REGULATORY"/>
    <property type="match status" value="1"/>
</dbReference>
<dbReference type="InterPro" id="IPR027417">
    <property type="entry name" value="P-loop_NTPase"/>
</dbReference>
<reference evidence="9 10" key="1">
    <citation type="submission" date="2019-04" db="EMBL/GenBank/DDBJ databases">
        <title>Pedobacter sp. RP-1-16 sp. nov., isolated from Arctic soil.</title>
        <authorList>
            <person name="Dahal R.H."/>
            <person name="Kim D.-U."/>
        </authorList>
    </citation>
    <scope>NUCLEOTIDE SEQUENCE [LARGE SCALE GENOMIC DNA]</scope>
    <source>
        <strain evidence="9 10">RP-1-16</strain>
    </source>
</reference>
<evidence type="ECO:0000313" key="10">
    <source>
        <dbReference type="Proteomes" id="UP000309594"/>
    </source>
</evidence>
<dbReference type="CDD" id="cd17534">
    <property type="entry name" value="REC_DC-like"/>
    <property type="match status" value="1"/>
</dbReference>
<evidence type="ECO:0000259" key="7">
    <source>
        <dbReference type="PROSITE" id="PS50045"/>
    </source>
</evidence>
<dbReference type="InterPro" id="IPR002078">
    <property type="entry name" value="Sigma_54_int"/>
</dbReference>
<keyword evidence="3" id="KW-0805">Transcription regulation</keyword>
<dbReference type="SMART" id="SM00382">
    <property type="entry name" value="AAA"/>
    <property type="match status" value="1"/>
</dbReference>
<dbReference type="Gene3D" id="1.10.8.60">
    <property type="match status" value="1"/>
</dbReference>
<sequence>MKTRILIVEDQFIKANNLRIILSKAGYHVCTIACSVNEALKIVEREKPDLVLLDIRLQGRLTGIDLAKSLKEKNIGFVYLSANSDKKTLDAAKETSPYGFIAKPFRAKDVLVMLDVAWYLHQQNHPAVSKELTDRYRQAGIKEIITSSEKMLTLINHLKIAGTSDISVLILGESGTGKELAAQYIHINSLRSTKPFVVVNCGALPANLIESELFGHEKGSFTGANEKRIGKFEQANDGTVFLDEIGELPLDLQVKLLRVLQEREVEPIGGKKRTIDVRIIAASNRMLEEEVAAGRFRLDLYYRLNVFPVLIPPLRERKQDLKPLADHFLKFYAKKENKNVSGISDAVFRSMQEYSWPGNIRELENMIARSVLLTNGNTITSLQLPSQPSSPLPMAITNGRIKTMAETEHDHILIALESCGWKIHGRGGAAELLDLNASTLISRMKKLGIAKSISFKKAGQKKI</sequence>
<dbReference type="GO" id="GO:0043565">
    <property type="term" value="F:sequence-specific DNA binding"/>
    <property type="evidence" value="ECO:0007669"/>
    <property type="project" value="InterPro"/>
</dbReference>
<evidence type="ECO:0000256" key="6">
    <source>
        <dbReference type="PROSITE-ProRule" id="PRU00169"/>
    </source>
</evidence>
<evidence type="ECO:0000256" key="4">
    <source>
        <dbReference type="ARBA" id="ARBA00023125"/>
    </source>
</evidence>
<dbReference type="InterPro" id="IPR009057">
    <property type="entry name" value="Homeodomain-like_sf"/>
</dbReference>
<dbReference type="GO" id="GO:0006355">
    <property type="term" value="P:regulation of DNA-templated transcription"/>
    <property type="evidence" value="ECO:0007669"/>
    <property type="project" value="InterPro"/>
</dbReference>
<dbReference type="PANTHER" id="PTHR32071">
    <property type="entry name" value="TRANSCRIPTIONAL REGULATORY PROTEIN"/>
    <property type="match status" value="1"/>
</dbReference>
<dbReference type="Gene3D" id="1.10.10.60">
    <property type="entry name" value="Homeodomain-like"/>
    <property type="match status" value="1"/>
</dbReference>
<dbReference type="SMART" id="SM00448">
    <property type="entry name" value="REC"/>
    <property type="match status" value="1"/>
</dbReference>
<dbReference type="Pfam" id="PF25601">
    <property type="entry name" value="AAA_lid_14"/>
    <property type="match status" value="1"/>
</dbReference>
<dbReference type="Gene3D" id="3.40.50.2300">
    <property type="match status" value="1"/>
</dbReference>
<dbReference type="InterPro" id="IPR003593">
    <property type="entry name" value="AAA+_ATPase"/>
</dbReference>
<dbReference type="GO" id="GO:0000160">
    <property type="term" value="P:phosphorelay signal transduction system"/>
    <property type="evidence" value="ECO:0007669"/>
    <property type="project" value="InterPro"/>
</dbReference>
<dbReference type="InterPro" id="IPR025944">
    <property type="entry name" value="Sigma_54_int_dom_CS"/>
</dbReference>
<dbReference type="SUPFAM" id="SSF52540">
    <property type="entry name" value="P-loop containing nucleoside triphosphate hydrolases"/>
    <property type="match status" value="1"/>
</dbReference>
<dbReference type="AlphaFoldDB" id="A0A4U1GDV8"/>
<keyword evidence="4" id="KW-0238">DNA-binding</keyword>
<dbReference type="Pfam" id="PF00072">
    <property type="entry name" value="Response_reg"/>
    <property type="match status" value="1"/>
</dbReference>
<dbReference type="RefSeq" id="WP_136879874.1">
    <property type="nucleotide sequence ID" value="NZ_SWDX01000003.1"/>
</dbReference>
<dbReference type="PROSITE" id="PS50045">
    <property type="entry name" value="SIGMA54_INTERACT_4"/>
    <property type="match status" value="1"/>
</dbReference>